<feature type="compositionally biased region" description="Polar residues" evidence="8">
    <location>
        <begin position="67"/>
        <end position="78"/>
    </location>
</feature>
<evidence type="ECO:0000256" key="4">
    <source>
        <dbReference type="ARBA" id="ARBA00023136"/>
    </source>
</evidence>
<name>A0A2H3SQU3_FUSOX</name>
<dbReference type="VEuPathDB" id="FungiDB:FOC1_g10014091"/>
<dbReference type="GO" id="GO:0140115">
    <property type="term" value="P:export across plasma membrane"/>
    <property type="evidence" value="ECO:0007669"/>
    <property type="project" value="UniProtKB-ARBA"/>
</dbReference>
<dbReference type="EMBL" id="FMJY01000002">
    <property type="protein sequence ID" value="SCO78531.1"/>
    <property type="molecule type" value="Genomic_DNA"/>
</dbReference>
<feature type="domain" description="Major facilitator superfamily (MFS) profile" evidence="10">
    <location>
        <begin position="150"/>
        <end position="579"/>
    </location>
</feature>
<evidence type="ECO:0000313" key="12">
    <source>
        <dbReference type="Proteomes" id="UP000219369"/>
    </source>
</evidence>
<dbReference type="Gene3D" id="1.20.1250.20">
    <property type="entry name" value="MFS general substrate transporter like domains"/>
    <property type="match status" value="1"/>
</dbReference>
<dbReference type="Pfam" id="PF07690">
    <property type="entry name" value="MFS_1"/>
    <property type="match status" value="1"/>
</dbReference>
<evidence type="ECO:0000256" key="2">
    <source>
        <dbReference type="ARBA" id="ARBA00022692"/>
    </source>
</evidence>
<accession>A0A2H3SQU3</accession>
<dbReference type="InterPro" id="IPR036259">
    <property type="entry name" value="MFS_trans_sf"/>
</dbReference>
<feature type="transmembrane region" description="Helical" evidence="9">
    <location>
        <begin position="186"/>
        <end position="205"/>
    </location>
</feature>
<dbReference type="PROSITE" id="PS00216">
    <property type="entry name" value="SUGAR_TRANSPORT_1"/>
    <property type="match status" value="1"/>
</dbReference>
<evidence type="ECO:0000313" key="11">
    <source>
        <dbReference type="EMBL" id="SCO78531.1"/>
    </source>
</evidence>
<evidence type="ECO:0000256" key="1">
    <source>
        <dbReference type="ARBA" id="ARBA00004141"/>
    </source>
</evidence>
<evidence type="ECO:0000256" key="9">
    <source>
        <dbReference type="SAM" id="Phobius"/>
    </source>
</evidence>
<dbReference type="VEuPathDB" id="FungiDB:HZS61_001851"/>
<feature type="region of interest" description="Disordered" evidence="8">
    <location>
        <begin position="43"/>
        <end position="113"/>
    </location>
</feature>
<protein>
    <submittedName>
        <fullName evidence="11">Related to benomyl/methotrexate resistance protein</fullName>
    </submittedName>
</protein>
<dbReference type="InterPro" id="IPR020846">
    <property type="entry name" value="MFS_dom"/>
</dbReference>
<dbReference type="SUPFAM" id="SSF103473">
    <property type="entry name" value="MFS general substrate transporter"/>
    <property type="match status" value="1"/>
</dbReference>
<dbReference type="VEuPathDB" id="FungiDB:FOMG_03648"/>
<comment type="function">
    <text evidence="7">Efflux pump involved in export of fusaric acid, a mycotoxin with low to moderate toxicity to animals and humans, but with high phytotoxic properties. Constitutes a self-protecting mechanism of the fungus against critical levels of FSA within the cell.</text>
</comment>
<dbReference type="AlphaFoldDB" id="A0A2H3SQU3"/>
<evidence type="ECO:0000256" key="8">
    <source>
        <dbReference type="SAM" id="MobiDB-lite"/>
    </source>
</evidence>
<dbReference type="InterPro" id="IPR005829">
    <property type="entry name" value="Sugar_transporter_CS"/>
</dbReference>
<comment type="subcellular location">
    <subcellularLocation>
        <location evidence="1">Membrane</location>
        <topology evidence="1">Multi-pass membrane protein</topology>
    </subcellularLocation>
</comment>
<dbReference type="PANTHER" id="PTHR23502">
    <property type="entry name" value="MAJOR FACILITATOR SUPERFAMILY"/>
    <property type="match status" value="1"/>
</dbReference>
<feature type="transmembrane region" description="Helical" evidence="9">
    <location>
        <begin position="379"/>
        <end position="404"/>
    </location>
</feature>
<feature type="region of interest" description="Disordered" evidence="8">
    <location>
        <begin position="590"/>
        <end position="629"/>
    </location>
</feature>
<feature type="compositionally biased region" description="Low complexity" evidence="8">
    <location>
        <begin position="610"/>
        <end position="620"/>
    </location>
</feature>
<dbReference type="VEuPathDB" id="FungiDB:FOXG_08107"/>
<dbReference type="VEuPathDB" id="FungiDB:FOC4_g10013064"/>
<keyword evidence="2 9" id="KW-0812">Transmembrane</keyword>
<feature type="transmembrane region" description="Helical" evidence="9">
    <location>
        <begin position="276"/>
        <end position="301"/>
    </location>
</feature>
<keyword evidence="3 9" id="KW-1133">Transmembrane helix</keyword>
<feature type="compositionally biased region" description="Basic and acidic residues" evidence="8">
    <location>
        <begin position="592"/>
        <end position="608"/>
    </location>
</feature>
<feature type="transmembrane region" description="Helical" evidence="9">
    <location>
        <begin position="148"/>
        <end position="166"/>
    </location>
</feature>
<dbReference type="PROSITE" id="PS50850">
    <property type="entry name" value="MFS"/>
    <property type="match status" value="1"/>
</dbReference>
<dbReference type="InterPro" id="IPR011701">
    <property type="entry name" value="MFS"/>
</dbReference>
<feature type="compositionally biased region" description="Polar residues" evidence="8">
    <location>
        <begin position="46"/>
        <end position="59"/>
    </location>
</feature>
<evidence type="ECO:0000256" key="3">
    <source>
        <dbReference type="ARBA" id="ARBA00022989"/>
    </source>
</evidence>
<evidence type="ECO:0000259" key="10">
    <source>
        <dbReference type="PROSITE" id="PS50850"/>
    </source>
</evidence>
<feature type="transmembrane region" description="Helical" evidence="9">
    <location>
        <begin position="553"/>
        <end position="573"/>
    </location>
</feature>
<feature type="transmembrane region" description="Helical" evidence="9">
    <location>
        <begin position="242"/>
        <end position="264"/>
    </location>
</feature>
<dbReference type="GO" id="GO:0022857">
    <property type="term" value="F:transmembrane transporter activity"/>
    <property type="evidence" value="ECO:0007669"/>
    <property type="project" value="InterPro"/>
</dbReference>
<feature type="transmembrane region" description="Helical" evidence="9">
    <location>
        <begin position="307"/>
        <end position="324"/>
    </location>
</feature>
<feature type="compositionally biased region" description="Pro residues" evidence="8">
    <location>
        <begin position="101"/>
        <end position="110"/>
    </location>
</feature>
<dbReference type="VEuPathDB" id="FungiDB:FOIG_03208"/>
<dbReference type="PANTHER" id="PTHR23502:SF12">
    <property type="entry name" value="MULTIDRUG TRANSPORTER, PUTATIVE (AFU_ORTHOLOGUE AFUA_1G06440)-RELATED"/>
    <property type="match status" value="1"/>
</dbReference>
<dbReference type="VEuPathDB" id="FungiDB:FOZG_03572"/>
<proteinExistence type="inferred from homology"/>
<gene>
    <name evidence="11" type="ORF">FRV6_02744</name>
</gene>
<dbReference type="GO" id="GO:0042908">
    <property type="term" value="P:xenobiotic transport"/>
    <property type="evidence" value="ECO:0007669"/>
    <property type="project" value="UniProtKB-ARBA"/>
</dbReference>
<keyword evidence="4 9" id="KW-0472">Membrane</keyword>
<dbReference type="OrthoDB" id="3365399at2759"/>
<feature type="transmembrane region" description="Helical" evidence="9">
    <location>
        <begin position="217"/>
        <end position="236"/>
    </location>
</feature>
<dbReference type="FunFam" id="1.20.1250.20:FF:000011">
    <property type="entry name" value="MFS multidrug transporter, putative"/>
    <property type="match status" value="1"/>
</dbReference>
<dbReference type="Proteomes" id="UP000219369">
    <property type="component" value="Unassembled WGS sequence"/>
</dbReference>
<sequence>MPVLLITPLGLLRDLLLKGHHLITGVSELNRKPPELETEVLEPISLNENGTAMAKSSSFEGEYALSQPKTDNHVNSTPSHHSHAQSAHSSDTLSPETVQPVLPPDSPPQHDPAVRDAIFQPQTQHPDFEVTLDHEAENPKKWPAWYRLWSIFVVSSSCWVVVLYSTTYTSTIPGLMEEFDIESKTVATIGLTTYLLGLALGSLVVAPLSELYGRRPVYLVCTIIFVLLVLPCAMATSLEEILICRFFGALFGSALLSNSTGTVVDVADEHHRALYVSLWSIAPLNGPVAGPLIGGFVYEYLGWRWDNWLVMILGGAALLLLLTVKETYGPTILRQKAARMRKETGDSRWWCRHDQQMSKMRCLGKNLSRPLVLSFTEPILWFFNIWIALTYGILYLCFVAYPIIFTERRGWGPGLSGLSFLGIGIGNMVAVASEPLCRRLINAHPKDPENGRPRLEATASIMAIGAILTPIGQLVFSWTSLPTSIHWAIPMSFGILFGAGNTLSFIYSQNYLGGAYGIYSASAFAGNAVMRSLLGGTLPLAGPTMYTNLTPQWAGTLLGLLEVCMIPVPIAFYKYGKKLRARSRVIGQLRADSAKEQQGKQETPEHKTKAAAAAGMGASGVVERDVERF</sequence>
<feature type="transmembrane region" description="Helical" evidence="9">
    <location>
        <begin position="485"/>
        <end position="507"/>
    </location>
</feature>
<feature type="transmembrane region" description="Helical" evidence="9">
    <location>
        <begin position="457"/>
        <end position="479"/>
    </location>
</feature>
<keyword evidence="5" id="KW-0325">Glycoprotein</keyword>
<evidence type="ECO:0000256" key="7">
    <source>
        <dbReference type="ARBA" id="ARBA00054466"/>
    </source>
</evidence>
<evidence type="ECO:0000256" key="6">
    <source>
        <dbReference type="ARBA" id="ARBA00038459"/>
    </source>
</evidence>
<reference evidence="12" key="1">
    <citation type="submission" date="2016-09" db="EMBL/GenBank/DDBJ databases">
        <authorList>
            <person name="Guldener U."/>
        </authorList>
    </citation>
    <scope>NUCLEOTIDE SEQUENCE [LARGE SCALE GENOMIC DNA]</scope>
    <source>
        <strain evidence="12">V64-1</strain>
    </source>
</reference>
<evidence type="ECO:0000256" key="5">
    <source>
        <dbReference type="ARBA" id="ARBA00023180"/>
    </source>
</evidence>
<dbReference type="CDD" id="cd17323">
    <property type="entry name" value="MFS_Tpo1_MDR_like"/>
    <property type="match status" value="1"/>
</dbReference>
<dbReference type="GO" id="GO:0005886">
    <property type="term" value="C:plasma membrane"/>
    <property type="evidence" value="ECO:0007669"/>
    <property type="project" value="TreeGrafter"/>
</dbReference>
<organism evidence="11 12">
    <name type="scientific">Fusarium oxysporum</name>
    <name type="common">Fusarium vascular wilt</name>
    <dbReference type="NCBI Taxonomy" id="5507"/>
    <lineage>
        <taxon>Eukaryota</taxon>
        <taxon>Fungi</taxon>
        <taxon>Dikarya</taxon>
        <taxon>Ascomycota</taxon>
        <taxon>Pezizomycotina</taxon>
        <taxon>Sordariomycetes</taxon>
        <taxon>Hypocreomycetidae</taxon>
        <taxon>Hypocreales</taxon>
        <taxon>Nectriaceae</taxon>
        <taxon>Fusarium</taxon>
        <taxon>Fusarium oxysporum species complex</taxon>
    </lineage>
</organism>
<comment type="similarity">
    <text evidence="6">Belongs to the major facilitator superfamily. DHA1 family. Polyamines/proton antiporter (TC 2.A.1.2.16) subfamily.</text>
</comment>
<feature type="transmembrane region" description="Helical" evidence="9">
    <location>
        <begin position="416"/>
        <end position="436"/>
    </location>
</feature>
<feature type="transmembrane region" description="Helical" evidence="9">
    <location>
        <begin position="514"/>
        <end position="533"/>
    </location>
</feature>